<dbReference type="Proteomes" id="UP000197619">
    <property type="component" value="Unassembled WGS sequence"/>
</dbReference>
<evidence type="ECO:0000313" key="2">
    <source>
        <dbReference type="EMBL" id="OWK63772.1"/>
    </source>
</evidence>
<dbReference type="AlphaFoldDB" id="A0A218VDU9"/>
<gene>
    <name evidence="2" type="ORF">RLOC_00003696</name>
</gene>
<keyword evidence="1" id="KW-0472">Membrane</keyword>
<keyword evidence="1" id="KW-1133">Transmembrane helix</keyword>
<name>A0A218VDU9_9PASE</name>
<evidence type="ECO:0000256" key="1">
    <source>
        <dbReference type="SAM" id="Phobius"/>
    </source>
</evidence>
<sequence>MDVGRNCTLCSCPAEVGIRPRHLAERVPREPASPLVGSFQELEAKEPQNIAVSVNGSALFLIRTNRLFFFFFFQVILCLQSVADASAGWWHPQRTLKAAETQQWQMGRNYKAIPRETGA</sequence>
<reference evidence="2 3" key="1">
    <citation type="submission" date="2017-05" db="EMBL/GenBank/DDBJ databases">
        <title>Genome of assembly of the Bengalese finch, Lonchura striata domestica.</title>
        <authorList>
            <person name="Colquitt B.M."/>
            <person name="Brainard M.S."/>
        </authorList>
    </citation>
    <scope>NUCLEOTIDE SEQUENCE [LARGE SCALE GENOMIC DNA]</scope>
    <source>
        <strain evidence="2">White83orange57</strain>
    </source>
</reference>
<organism evidence="2 3">
    <name type="scientific">Lonchura striata</name>
    <name type="common">white-rumped munia</name>
    <dbReference type="NCBI Taxonomy" id="40157"/>
    <lineage>
        <taxon>Eukaryota</taxon>
        <taxon>Metazoa</taxon>
        <taxon>Chordata</taxon>
        <taxon>Craniata</taxon>
        <taxon>Vertebrata</taxon>
        <taxon>Euteleostomi</taxon>
        <taxon>Archelosauria</taxon>
        <taxon>Archosauria</taxon>
        <taxon>Dinosauria</taxon>
        <taxon>Saurischia</taxon>
        <taxon>Theropoda</taxon>
        <taxon>Coelurosauria</taxon>
        <taxon>Aves</taxon>
        <taxon>Neognathae</taxon>
        <taxon>Neoaves</taxon>
        <taxon>Telluraves</taxon>
        <taxon>Australaves</taxon>
        <taxon>Passeriformes</taxon>
        <taxon>Passeroidea</taxon>
        <taxon>Estrildidae</taxon>
        <taxon>Estrildinae</taxon>
        <taxon>Lonchura</taxon>
    </lineage>
</organism>
<accession>A0A218VDU9</accession>
<feature type="transmembrane region" description="Helical" evidence="1">
    <location>
        <begin position="67"/>
        <end position="90"/>
    </location>
</feature>
<keyword evidence="3" id="KW-1185">Reference proteome</keyword>
<protein>
    <submittedName>
        <fullName evidence="2">Uncharacterized protein</fullName>
    </submittedName>
</protein>
<keyword evidence="1" id="KW-0812">Transmembrane</keyword>
<dbReference type="EMBL" id="MUZQ01000009">
    <property type="protein sequence ID" value="OWK63772.1"/>
    <property type="molecule type" value="Genomic_DNA"/>
</dbReference>
<evidence type="ECO:0000313" key="3">
    <source>
        <dbReference type="Proteomes" id="UP000197619"/>
    </source>
</evidence>
<proteinExistence type="predicted"/>
<comment type="caution">
    <text evidence="2">The sequence shown here is derived from an EMBL/GenBank/DDBJ whole genome shotgun (WGS) entry which is preliminary data.</text>
</comment>